<evidence type="ECO:0000313" key="2">
    <source>
        <dbReference type="Proteomes" id="UP000270487"/>
    </source>
</evidence>
<dbReference type="Proteomes" id="UP000270487">
    <property type="component" value="Chromosome"/>
</dbReference>
<dbReference type="PRINTS" id="PR00081">
    <property type="entry name" value="GDHRDH"/>
</dbReference>
<gene>
    <name evidence="1" type="primary">xecE_1</name>
    <name evidence="1" type="ORF">NCTC13193_03777</name>
</gene>
<dbReference type="Gene3D" id="3.40.50.720">
    <property type="entry name" value="NAD(P)-binding Rossmann-like Domain"/>
    <property type="match status" value="1"/>
</dbReference>
<dbReference type="GO" id="GO:0050575">
    <property type="term" value="F:2-(S)-hydroxypropyl-CoM dehydrogenase activity"/>
    <property type="evidence" value="ECO:0007669"/>
    <property type="project" value="UniProtKB-EC"/>
</dbReference>
<dbReference type="SUPFAM" id="SSF51735">
    <property type="entry name" value="NAD(P)-binding Rossmann-fold domains"/>
    <property type="match status" value="1"/>
</dbReference>
<accession>A0A3S5AXV1</accession>
<organism evidence="1 2">
    <name type="scientific">Serratia fonticola</name>
    <dbReference type="NCBI Taxonomy" id="47917"/>
    <lineage>
        <taxon>Bacteria</taxon>
        <taxon>Pseudomonadati</taxon>
        <taxon>Pseudomonadota</taxon>
        <taxon>Gammaproteobacteria</taxon>
        <taxon>Enterobacterales</taxon>
        <taxon>Yersiniaceae</taxon>
        <taxon>Serratia</taxon>
    </lineage>
</organism>
<dbReference type="AlphaFoldDB" id="A0A3S5AXV1"/>
<sequence>MGKQGVRVNAIAPGSVTTSQLTGNLALLSDADQQQFVDMIPALYPLGVLGHVDDVGAAAVFLASDKAKWITGTVMAVDGGLTTS</sequence>
<protein>
    <submittedName>
        <fullName evidence="1">2-(S)-hydroxypropyl-CoM dehydrogenase</fullName>
        <ecNumber evidence="1">1.1.1.269</ecNumber>
    </submittedName>
</protein>
<name>A0A3S5AXV1_SERFO</name>
<dbReference type="InterPro" id="IPR002347">
    <property type="entry name" value="SDR_fam"/>
</dbReference>
<dbReference type="EC" id="1.1.1.269" evidence="1"/>
<dbReference type="InterPro" id="IPR036291">
    <property type="entry name" value="NAD(P)-bd_dom_sf"/>
</dbReference>
<proteinExistence type="predicted"/>
<dbReference type="EMBL" id="LR134492">
    <property type="protein sequence ID" value="VEI72700.1"/>
    <property type="molecule type" value="Genomic_DNA"/>
</dbReference>
<reference evidence="1 2" key="1">
    <citation type="submission" date="2018-12" db="EMBL/GenBank/DDBJ databases">
        <authorList>
            <consortium name="Pathogen Informatics"/>
        </authorList>
    </citation>
    <scope>NUCLEOTIDE SEQUENCE [LARGE SCALE GENOMIC DNA]</scope>
    <source>
        <strain evidence="1 2">NCTC13193</strain>
    </source>
</reference>
<dbReference type="Pfam" id="PF13561">
    <property type="entry name" value="adh_short_C2"/>
    <property type="match status" value="1"/>
</dbReference>
<dbReference type="PANTHER" id="PTHR43975:SF2">
    <property type="entry name" value="EG:BACR7A4.14 PROTEIN-RELATED"/>
    <property type="match status" value="1"/>
</dbReference>
<keyword evidence="1" id="KW-0560">Oxidoreductase</keyword>
<evidence type="ECO:0000313" key="1">
    <source>
        <dbReference type="EMBL" id="VEI72700.1"/>
    </source>
</evidence>
<dbReference type="PANTHER" id="PTHR43975">
    <property type="entry name" value="ZGC:101858"/>
    <property type="match status" value="1"/>
</dbReference>